<accession>A0A150WHR3</accession>
<feature type="chain" id="PRO_5007572950" evidence="1">
    <location>
        <begin position="24"/>
        <end position="155"/>
    </location>
</feature>
<name>A0A150WHR3_BDEBC</name>
<comment type="caution">
    <text evidence="2">The sequence shown here is derived from an EMBL/GenBank/DDBJ whole genome shotgun (WGS) entry which is preliminary data.</text>
</comment>
<feature type="signal peptide" evidence="1">
    <location>
        <begin position="1"/>
        <end position="23"/>
    </location>
</feature>
<sequence length="155" mass="17252">MKSLVTTFAILLGLSGVSSVSFASIESNDPIRCSQMERLAQDHKTWSVGFEKFQADFSHMKNEQQFFKAIRGTQRILQNLENFSEVAHVEVNQDLLQESQLDLDSAALGDVPKDKASFALKEKMIRLQTELSNAIFKAQAKTPDCNLGTVNSPTI</sequence>
<evidence type="ECO:0000256" key="1">
    <source>
        <dbReference type="SAM" id="SignalP"/>
    </source>
</evidence>
<dbReference type="Proteomes" id="UP000075320">
    <property type="component" value="Unassembled WGS sequence"/>
</dbReference>
<proteinExistence type="predicted"/>
<organism evidence="2 3">
    <name type="scientific">Bdellovibrio bacteriovorus</name>
    <dbReference type="NCBI Taxonomy" id="959"/>
    <lineage>
        <taxon>Bacteria</taxon>
        <taxon>Pseudomonadati</taxon>
        <taxon>Bdellovibrionota</taxon>
        <taxon>Bdellovibrionia</taxon>
        <taxon>Bdellovibrionales</taxon>
        <taxon>Pseudobdellovibrionaceae</taxon>
        <taxon>Bdellovibrio</taxon>
    </lineage>
</organism>
<dbReference type="AlphaFoldDB" id="A0A150WHR3"/>
<dbReference type="EMBL" id="LUKE01000004">
    <property type="protein sequence ID" value="KYG63160.1"/>
    <property type="molecule type" value="Genomic_DNA"/>
</dbReference>
<evidence type="ECO:0000313" key="3">
    <source>
        <dbReference type="Proteomes" id="UP000075320"/>
    </source>
</evidence>
<protein>
    <submittedName>
        <fullName evidence="2">Uncharacterized protein</fullName>
    </submittedName>
</protein>
<reference evidence="2 3" key="1">
    <citation type="submission" date="2016-03" db="EMBL/GenBank/DDBJ databases">
        <authorList>
            <person name="Ploux O."/>
        </authorList>
    </citation>
    <scope>NUCLEOTIDE SEQUENCE [LARGE SCALE GENOMIC DNA]</scope>
    <source>
        <strain evidence="2 3">R0</strain>
    </source>
</reference>
<evidence type="ECO:0000313" key="2">
    <source>
        <dbReference type="EMBL" id="KYG63160.1"/>
    </source>
</evidence>
<keyword evidence="3" id="KW-1185">Reference proteome</keyword>
<gene>
    <name evidence="2" type="ORF">AZI86_15755</name>
</gene>
<dbReference type="RefSeq" id="WP_061836235.1">
    <property type="nucleotide sequence ID" value="NZ_LUKE01000004.1"/>
</dbReference>
<keyword evidence="1" id="KW-0732">Signal</keyword>